<comment type="caution">
    <text evidence="2">The sequence shown here is derived from an EMBL/GenBank/DDBJ whole genome shotgun (WGS) entry which is preliminary data.</text>
</comment>
<feature type="compositionally biased region" description="Polar residues" evidence="1">
    <location>
        <begin position="85"/>
        <end position="94"/>
    </location>
</feature>
<dbReference type="GeneID" id="70238542"/>
<accession>A0A9P8T086</accession>
<organism evidence="2 3">
    <name type="scientific">Ogataea philodendri</name>
    <dbReference type="NCBI Taxonomy" id="1378263"/>
    <lineage>
        <taxon>Eukaryota</taxon>
        <taxon>Fungi</taxon>
        <taxon>Dikarya</taxon>
        <taxon>Ascomycota</taxon>
        <taxon>Saccharomycotina</taxon>
        <taxon>Pichiomycetes</taxon>
        <taxon>Pichiales</taxon>
        <taxon>Pichiaceae</taxon>
        <taxon>Ogataea</taxon>
    </lineage>
</organism>
<dbReference type="RefSeq" id="XP_046058295.1">
    <property type="nucleotide sequence ID" value="XM_046207878.1"/>
</dbReference>
<protein>
    <submittedName>
        <fullName evidence="2">Uncharacterized protein</fullName>
    </submittedName>
</protein>
<feature type="region of interest" description="Disordered" evidence="1">
    <location>
        <begin position="61"/>
        <end position="94"/>
    </location>
</feature>
<evidence type="ECO:0000313" key="3">
    <source>
        <dbReference type="Proteomes" id="UP000769157"/>
    </source>
</evidence>
<reference evidence="2" key="1">
    <citation type="journal article" date="2021" name="Open Biol.">
        <title>Shared evolutionary footprints suggest mitochondrial oxidative damage underlies multiple complex I losses in fungi.</title>
        <authorList>
            <person name="Schikora-Tamarit M.A."/>
            <person name="Marcet-Houben M."/>
            <person name="Nosek J."/>
            <person name="Gabaldon T."/>
        </authorList>
    </citation>
    <scope>NUCLEOTIDE SEQUENCE</scope>
    <source>
        <strain evidence="2">CBS6075</strain>
    </source>
</reference>
<evidence type="ECO:0000313" key="2">
    <source>
        <dbReference type="EMBL" id="KAH3661171.1"/>
    </source>
</evidence>
<gene>
    <name evidence="2" type="ORF">OGAPHI_006578</name>
</gene>
<dbReference type="EMBL" id="JAEUBE010000487">
    <property type="protein sequence ID" value="KAH3661171.1"/>
    <property type="molecule type" value="Genomic_DNA"/>
</dbReference>
<keyword evidence="3" id="KW-1185">Reference proteome</keyword>
<dbReference type="Proteomes" id="UP000769157">
    <property type="component" value="Unassembled WGS sequence"/>
</dbReference>
<evidence type="ECO:0000256" key="1">
    <source>
        <dbReference type="SAM" id="MobiDB-lite"/>
    </source>
</evidence>
<name>A0A9P8T086_9ASCO</name>
<reference evidence="2" key="2">
    <citation type="submission" date="2021-01" db="EMBL/GenBank/DDBJ databases">
        <authorList>
            <person name="Schikora-Tamarit M.A."/>
        </authorList>
    </citation>
    <scope>NUCLEOTIDE SEQUENCE</scope>
    <source>
        <strain evidence="2">CBS6075</strain>
    </source>
</reference>
<feature type="region of interest" description="Disordered" evidence="1">
    <location>
        <begin position="1"/>
        <end position="31"/>
    </location>
</feature>
<proteinExistence type="predicted"/>
<dbReference type="AlphaFoldDB" id="A0A9P8T086"/>
<sequence length="94" mass="9667">MPEWRSTSRSEVSASLAASSFSSSSKMGVSTNKGPALLNVDILMSDELSGLVNRLLSSSTGVLSPSTKAKFETTGVLSESDPGGTYSSLSGSMK</sequence>
<feature type="compositionally biased region" description="Low complexity" evidence="1">
    <location>
        <begin position="9"/>
        <end position="25"/>
    </location>
</feature>